<dbReference type="PANTHER" id="PTHR10459:SF60">
    <property type="entry name" value="POLY [ADP-RIBOSE] POLYMERASE 2"/>
    <property type="match status" value="1"/>
</dbReference>
<dbReference type="GO" id="GO:0005634">
    <property type="term" value="C:nucleus"/>
    <property type="evidence" value="ECO:0007669"/>
    <property type="project" value="UniProtKB-SubCell"/>
</dbReference>
<gene>
    <name evidence="15" type="primary">20213106</name>
    <name evidence="14" type="ORF">HELRODRAFT_194677</name>
</gene>
<dbReference type="EnsemblMetazoa" id="HelroT194677">
    <property type="protein sequence ID" value="HelroP194677"/>
    <property type="gene ID" value="HelroG194677"/>
</dbReference>
<evidence type="ECO:0000256" key="10">
    <source>
        <dbReference type="SAM" id="MobiDB-lite"/>
    </source>
</evidence>
<comment type="subcellular location">
    <subcellularLocation>
        <location evidence="1">Nucleus</location>
    </subcellularLocation>
</comment>
<dbReference type="InParanoid" id="T1FWB0"/>
<dbReference type="STRING" id="6412.T1FWB0"/>
<dbReference type="HOGENOM" id="CLU_413500_0_0_1"/>
<evidence type="ECO:0000259" key="13">
    <source>
        <dbReference type="PROSITE" id="PS51977"/>
    </source>
</evidence>
<dbReference type="Pfam" id="PF05406">
    <property type="entry name" value="WGR"/>
    <property type="match status" value="1"/>
</dbReference>
<feature type="domain" description="PARP alpha-helical" evidence="12">
    <location>
        <begin position="555"/>
        <end position="664"/>
    </location>
</feature>
<protein>
    <recommendedName>
        <fullName evidence="2">NAD(+) ADP-ribosyltransferase</fullName>
        <ecNumber evidence="2">2.4.2.30</ecNumber>
    </recommendedName>
</protein>
<comment type="similarity">
    <text evidence="8">Belongs to the ARTD/PARP family.</text>
</comment>
<dbReference type="OrthoDB" id="429950at2759"/>
<dbReference type="Pfam" id="PF02877">
    <property type="entry name" value="PARP_reg"/>
    <property type="match status" value="1"/>
</dbReference>
<dbReference type="SMART" id="SM00773">
    <property type="entry name" value="WGR"/>
    <property type="match status" value="1"/>
</dbReference>
<evidence type="ECO:0000259" key="11">
    <source>
        <dbReference type="PROSITE" id="PS50918"/>
    </source>
</evidence>
<keyword evidence="4" id="KW-0808">Transferase</keyword>
<dbReference type="SUPFAM" id="SSF142921">
    <property type="entry name" value="WGR domain-like"/>
    <property type="match status" value="1"/>
</dbReference>
<dbReference type="eggNOG" id="KOG1037">
    <property type="taxonomic scope" value="Eukaryota"/>
</dbReference>
<comment type="catalytic activity">
    <reaction evidence="9">
        <text>NAD(+) + (ADP-D-ribosyl)n-acceptor = nicotinamide + (ADP-D-ribosyl)n+1-acceptor + H(+).</text>
        <dbReference type="EC" id="2.4.2.30"/>
    </reaction>
</comment>
<evidence type="ECO:0000259" key="12">
    <source>
        <dbReference type="PROSITE" id="PS51060"/>
    </source>
</evidence>
<dbReference type="EC" id="2.4.2.30" evidence="2"/>
<accession>T1FWB0</accession>
<evidence type="ECO:0000256" key="6">
    <source>
        <dbReference type="ARBA" id="ARBA00023027"/>
    </source>
</evidence>
<dbReference type="EMBL" id="KB097768">
    <property type="protein sequence ID" value="ESN90185.1"/>
    <property type="molecule type" value="Genomic_DNA"/>
</dbReference>
<keyword evidence="5" id="KW-0548">Nucleotidyltransferase</keyword>
<evidence type="ECO:0000256" key="3">
    <source>
        <dbReference type="ARBA" id="ARBA00022676"/>
    </source>
</evidence>
<dbReference type="FunFam" id="2.20.140.10:FF:000001">
    <property type="entry name" value="Poly [ADP-ribose] polymerase"/>
    <property type="match status" value="1"/>
</dbReference>
<evidence type="ECO:0000256" key="8">
    <source>
        <dbReference type="ARBA" id="ARBA00024347"/>
    </source>
</evidence>
<proteinExistence type="inferred from homology"/>
<organism evidence="15 16">
    <name type="scientific">Helobdella robusta</name>
    <name type="common">Californian leech</name>
    <dbReference type="NCBI Taxonomy" id="6412"/>
    <lineage>
        <taxon>Eukaryota</taxon>
        <taxon>Metazoa</taxon>
        <taxon>Spiralia</taxon>
        <taxon>Lophotrochozoa</taxon>
        <taxon>Annelida</taxon>
        <taxon>Clitellata</taxon>
        <taxon>Hirudinea</taxon>
        <taxon>Rhynchobdellida</taxon>
        <taxon>Glossiphoniidae</taxon>
        <taxon>Helobdella</taxon>
    </lineage>
</organism>
<evidence type="ECO:0000256" key="4">
    <source>
        <dbReference type="ARBA" id="ARBA00022679"/>
    </source>
</evidence>
<reference evidence="16" key="1">
    <citation type="submission" date="2012-12" db="EMBL/GenBank/DDBJ databases">
        <authorList>
            <person name="Hellsten U."/>
            <person name="Grimwood J."/>
            <person name="Chapman J.A."/>
            <person name="Shapiro H."/>
            <person name="Aerts A."/>
            <person name="Otillar R.P."/>
            <person name="Terry A.Y."/>
            <person name="Boore J.L."/>
            <person name="Simakov O."/>
            <person name="Marletaz F."/>
            <person name="Cho S.-J."/>
            <person name="Edsinger-Gonzales E."/>
            <person name="Havlak P."/>
            <person name="Kuo D.-H."/>
            <person name="Larsson T."/>
            <person name="Lv J."/>
            <person name="Arendt D."/>
            <person name="Savage R."/>
            <person name="Osoegawa K."/>
            <person name="de Jong P."/>
            <person name="Lindberg D.R."/>
            <person name="Seaver E.C."/>
            <person name="Weisblat D.A."/>
            <person name="Putnam N.H."/>
            <person name="Grigoriev I.V."/>
            <person name="Rokhsar D.S."/>
        </authorList>
    </citation>
    <scope>NUCLEOTIDE SEQUENCE</scope>
</reference>
<dbReference type="AlphaFoldDB" id="T1FWB0"/>
<keyword evidence="16" id="KW-1185">Reference proteome</keyword>
<evidence type="ECO:0000313" key="14">
    <source>
        <dbReference type="EMBL" id="ESN90185.1"/>
    </source>
</evidence>
<feature type="domain" description="WGR" evidence="13">
    <location>
        <begin position="430"/>
        <end position="527"/>
    </location>
</feature>
<dbReference type="GO" id="GO:0003950">
    <property type="term" value="F:NAD+ poly-ADP-ribosyltransferase activity"/>
    <property type="evidence" value="ECO:0007669"/>
    <property type="project" value="UniProtKB-EC"/>
</dbReference>
<evidence type="ECO:0000256" key="2">
    <source>
        <dbReference type="ARBA" id="ARBA00012020"/>
    </source>
</evidence>
<dbReference type="GO" id="GO:0016779">
    <property type="term" value="F:nucleotidyltransferase activity"/>
    <property type="evidence" value="ECO:0007669"/>
    <property type="project" value="UniProtKB-KW"/>
</dbReference>
<dbReference type="SUPFAM" id="SSF47587">
    <property type="entry name" value="Domain of poly(ADP-ribose) polymerase"/>
    <property type="match status" value="1"/>
</dbReference>
<dbReference type="InterPro" id="IPR004170">
    <property type="entry name" value="WWE_dom"/>
</dbReference>
<dbReference type="Gene3D" id="1.20.142.10">
    <property type="entry name" value="Poly(ADP-ribose) polymerase, regulatory domain"/>
    <property type="match status" value="1"/>
</dbReference>
<evidence type="ECO:0000256" key="9">
    <source>
        <dbReference type="ARBA" id="ARBA00033987"/>
    </source>
</evidence>
<dbReference type="InterPro" id="IPR036930">
    <property type="entry name" value="WGR_dom_sf"/>
</dbReference>
<evidence type="ECO:0000256" key="7">
    <source>
        <dbReference type="ARBA" id="ARBA00023242"/>
    </source>
</evidence>
<dbReference type="GeneID" id="20213106"/>
<evidence type="ECO:0000256" key="5">
    <source>
        <dbReference type="ARBA" id="ARBA00022695"/>
    </source>
</evidence>
<feature type="compositionally biased region" description="Low complexity" evidence="10">
    <location>
        <begin position="340"/>
        <end position="358"/>
    </location>
</feature>
<feature type="compositionally biased region" description="Acidic residues" evidence="10">
    <location>
        <begin position="304"/>
        <end position="318"/>
    </location>
</feature>
<keyword evidence="6" id="KW-0520">NAD</keyword>
<reference evidence="15" key="3">
    <citation type="submission" date="2015-06" db="UniProtKB">
        <authorList>
            <consortium name="EnsemblMetazoa"/>
        </authorList>
    </citation>
    <scope>IDENTIFICATION</scope>
</reference>
<keyword evidence="3" id="KW-0328">Glycosyltransferase</keyword>
<name>T1FWB0_HELRO</name>
<dbReference type="InterPro" id="IPR036616">
    <property type="entry name" value="Poly(ADP-ribose)pol_reg_dom_sf"/>
</dbReference>
<dbReference type="PROSITE" id="PS51060">
    <property type="entry name" value="PARP_ALPHA_HD"/>
    <property type="match status" value="1"/>
</dbReference>
<feature type="domain" description="WWE" evidence="11">
    <location>
        <begin position="50"/>
        <end position="130"/>
    </location>
</feature>
<dbReference type="Gene3D" id="2.20.140.10">
    <property type="entry name" value="WGR domain"/>
    <property type="match status" value="1"/>
</dbReference>
<feature type="region of interest" description="Disordered" evidence="10">
    <location>
        <begin position="278"/>
        <end position="367"/>
    </location>
</feature>
<dbReference type="RefSeq" id="XP_009031762.1">
    <property type="nucleotide sequence ID" value="XM_009033514.1"/>
</dbReference>
<dbReference type="Proteomes" id="UP000015101">
    <property type="component" value="Unassembled WGS sequence"/>
</dbReference>
<dbReference type="InterPro" id="IPR008893">
    <property type="entry name" value="WGR_domain"/>
</dbReference>
<dbReference type="PANTHER" id="PTHR10459">
    <property type="entry name" value="DNA LIGASE"/>
    <property type="match status" value="1"/>
</dbReference>
<sequence>MNSKFEVLRQSALGYYECVLDLLEEFDISKHFLAKYDSVQIRMKKDEKSESTEKNQQVQFELRWEWENKKGRKVSEWKIFPENGQQIFSKLFKIGHSVAAFGLDGQLYDLKFDDLLMKNQKSKFEKLIRTAVINKDKNIKYEIYTTPIDQAFLWQYETEGKCCQYFKPTDCLILESAYNRKGNTDTTTTTTTTNITTSTTTAAATTTTNNNYKNNDDDSIDLKDEDEVVIVKVKGNDYEVSLKSMRAVDKTDKNISYRVQRISSDATKLKSDEGFIIKTDDDKMSNGNLKTDDDNDSGNKENGDADDDDVNGGGDDDDTKTNRPAKKSKRVKPSKTAAVTSDPIPSTSTDTNNTVANNDNKRKKAGSKVTAKATSIKDEVIKVKADVTKVKGGVTDGGGGEDKKESKQMKTIVIKGRAPVDPECKEMVTQAHVYDDGNDVYDVMLNQTNINNNNNKFYIIQLLESDNSKTYHVWTRWGRVGARGQTALMPFAENFHSAYLCFCKKFQDKTKNQWTERDSFEKVAGKYDIVHIDYKTKEPKPKIKKEIEAAPKVPESKLHPKLQDLIRLIYDIKEMESTVMEMQYDAKKAPLGQLTERQISNGFSTLKVIERLISCNSLGSSLVEACNTFYTQIPHCFGMRRPPLINTTDHLLREMKLLEVSLWS</sequence>
<dbReference type="InterPro" id="IPR050800">
    <property type="entry name" value="ARTD/PARP"/>
</dbReference>
<dbReference type="InterPro" id="IPR004102">
    <property type="entry name" value="Poly(ADP-ribose)pol_reg_dom"/>
</dbReference>
<evidence type="ECO:0000256" key="1">
    <source>
        <dbReference type="ARBA" id="ARBA00004123"/>
    </source>
</evidence>
<evidence type="ECO:0000313" key="15">
    <source>
        <dbReference type="EnsemblMetazoa" id="HelroP194677"/>
    </source>
</evidence>
<dbReference type="KEGG" id="hro:HELRODRAFT_194677"/>
<reference evidence="14 16" key="2">
    <citation type="journal article" date="2013" name="Nature">
        <title>Insights into bilaterian evolution from three spiralian genomes.</title>
        <authorList>
            <person name="Simakov O."/>
            <person name="Marletaz F."/>
            <person name="Cho S.J."/>
            <person name="Edsinger-Gonzales E."/>
            <person name="Havlak P."/>
            <person name="Hellsten U."/>
            <person name="Kuo D.H."/>
            <person name="Larsson T."/>
            <person name="Lv J."/>
            <person name="Arendt D."/>
            <person name="Savage R."/>
            <person name="Osoegawa K."/>
            <person name="de Jong P."/>
            <person name="Grimwood J."/>
            <person name="Chapman J.A."/>
            <person name="Shapiro H."/>
            <person name="Aerts A."/>
            <person name="Otillar R.P."/>
            <person name="Terry A.Y."/>
            <person name="Boore J.L."/>
            <person name="Grigoriev I.V."/>
            <person name="Lindberg D.R."/>
            <person name="Seaver E.C."/>
            <person name="Weisblat D.A."/>
            <person name="Putnam N.H."/>
            <person name="Rokhsar D.S."/>
        </authorList>
    </citation>
    <scope>NUCLEOTIDE SEQUENCE</scope>
</reference>
<dbReference type="EMBL" id="AMQM01008390">
    <property type="status" value="NOT_ANNOTATED_CDS"/>
    <property type="molecule type" value="Genomic_DNA"/>
</dbReference>
<evidence type="ECO:0000313" key="16">
    <source>
        <dbReference type="Proteomes" id="UP000015101"/>
    </source>
</evidence>
<dbReference type="PROSITE" id="PS50918">
    <property type="entry name" value="WWE"/>
    <property type="match status" value="1"/>
</dbReference>
<dbReference type="PROSITE" id="PS51977">
    <property type="entry name" value="WGR"/>
    <property type="match status" value="1"/>
</dbReference>
<feature type="compositionally biased region" description="Basic residues" evidence="10">
    <location>
        <begin position="323"/>
        <end position="333"/>
    </location>
</feature>
<keyword evidence="7" id="KW-0539">Nucleus</keyword>
<dbReference type="CTD" id="20213106"/>